<sequence length="127" mass="14089">MPKSSLLKRYFTAPQRHDQAILWHAAGKIGEVAAFITAAVATTHQKYVAQFFLYYQVNHGIGSAEQYLAAKTDGDQLFDFAIREASQLLRLSDHGAEIIPFQMVDTRPANNAARPDAIAIVADRSDR</sequence>
<dbReference type="AlphaFoldDB" id="A0A4U9V657"/>
<proteinExistence type="predicted"/>
<reference evidence="1" key="1">
    <citation type="submission" date="2019-05" db="EMBL/GenBank/DDBJ databases">
        <authorList>
            <consortium name="Pathogen Informatics"/>
        </authorList>
    </citation>
    <scope>NUCLEOTIDE SEQUENCE [LARGE SCALE GENOMIC DNA]</scope>
    <source>
        <strain evidence="1">NCTC12965</strain>
    </source>
</reference>
<dbReference type="EMBL" id="CABEEZ010000096">
    <property type="protein sequence ID" value="VTR38071.1"/>
    <property type="molecule type" value="Genomic_DNA"/>
</dbReference>
<name>A0A4U9V657_SERFO</name>
<gene>
    <name evidence="1" type="ORF">NCTC12965_04170</name>
</gene>
<organism evidence="1">
    <name type="scientific">Serratia fonticola</name>
    <dbReference type="NCBI Taxonomy" id="47917"/>
    <lineage>
        <taxon>Bacteria</taxon>
        <taxon>Pseudomonadati</taxon>
        <taxon>Pseudomonadota</taxon>
        <taxon>Gammaproteobacteria</taxon>
        <taxon>Enterobacterales</taxon>
        <taxon>Yersiniaceae</taxon>
        <taxon>Serratia</taxon>
    </lineage>
</organism>
<evidence type="ECO:0000313" key="1">
    <source>
        <dbReference type="EMBL" id="VTR38071.1"/>
    </source>
</evidence>
<protein>
    <submittedName>
        <fullName evidence="1">Uncharacterized protein</fullName>
    </submittedName>
</protein>
<accession>A0A4U9V657</accession>